<keyword evidence="3" id="KW-1185">Reference proteome</keyword>
<name>A0A6A5QWP5_AMPQU</name>
<evidence type="ECO:0000256" key="1">
    <source>
        <dbReference type="SAM" id="MobiDB-lite"/>
    </source>
</evidence>
<feature type="compositionally biased region" description="Polar residues" evidence="1">
    <location>
        <begin position="1"/>
        <end position="17"/>
    </location>
</feature>
<reference evidence="2" key="1">
    <citation type="journal article" date="2020" name="Stud. Mycol.">
        <title>101 Dothideomycetes genomes: a test case for predicting lifestyles and emergence of pathogens.</title>
        <authorList>
            <person name="Haridas S."/>
            <person name="Albert R."/>
            <person name="Binder M."/>
            <person name="Bloem J."/>
            <person name="Labutti K."/>
            <person name="Salamov A."/>
            <person name="Andreopoulos B."/>
            <person name="Baker S."/>
            <person name="Barry K."/>
            <person name="Bills G."/>
            <person name="Bluhm B."/>
            <person name="Cannon C."/>
            <person name="Castanera R."/>
            <person name="Culley D."/>
            <person name="Daum C."/>
            <person name="Ezra D."/>
            <person name="Gonzalez J."/>
            <person name="Henrissat B."/>
            <person name="Kuo A."/>
            <person name="Liang C."/>
            <person name="Lipzen A."/>
            <person name="Lutzoni F."/>
            <person name="Magnuson J."/>
            <person name="Mondo S."/>
            <person name="Nolan M."/>
            <person name="Ohm R."/>
            <person name="Pangilinan J."/>
            <person name="Park H.-J."/>
            <person name="Ramirez L."/>
            <person name="Alfaro M."/>
            <person name="Sun H."/>
            <person name="Tritt A."/>
            <person name="Yoshinaga Y."/>
            <person name="Zwiers L.-H."/>
            <person name="Turgeon B."/>
            <person name="Goodwin S."/>
            <person name="Spatafora J."/>
            <person name="Crous P."/>
            <person name="Grigoriev I."/>
        </authorList>
    </citation>
    <scope>NUCLEOTIDE SEQUENCE</scope>
    <source>
        <strain evidence="2">HMLAC05119</strain>
    </source>
</reference>
<feature type="region of interest" description="Disordered" evidence="1">
    <location>
        <begin position="1"/>
        <end position="104"/>
    </location>
</feature>
<protein>
    <submittedName>
        <fullName evidence="2">Uncharacterized protein</fullName>
    </submittedName>
</protein>
<feature type="compositionally biased region" description="Basic residues" evidence="1">
    <location>
        <begin position="31"/>
        <end position="41"/>
    </location>
</feature>
<evidence type="ECO:0000313" key="2">
    <source>
        <dbReference type="EMBL" id="KAF1919842.1"/>
    </source>
</evidence>
<proteinExistence type="predicted"/>
<feature type="region of interest" description="Disordered" evidence="1">
    <location>
        <begin position="121"/>
        <end position="153"/>
    </location>
</feature>
<organism evidence="2 3">
    <name type="scientific">Ampelomyces quisqualis</name>
    <name type="common">Powdery mildew agent</name>
    <dbReference type="NCBI Taxonomy" id="50730"/>
    <lineage>
        <taxon>Eukaryota</taxon>
        <taxon>Fungi</taxon>
        <taxon>Dikarya</taxon>
        <taxon>Ascomycota</taxon>
        <taxon>Pezizomycotina</taxon>
        <taxon>Dothideomycetes</taxon>
        <taxon>Pleosporomycetidae</taxon>
        <taxon>Pleosporales</taxon>
        <taxon>Pleosporineae</taxon>
        <taxon>Phaeosphaeriaceae</taxon>
        <taxon>Ampelomyces</taxon>
    </lineage>
</organism>
<sequence>MTAATMQKKVSNRNTAEPNYCDNDSEEVLMKRKLIPRRPRARSSVSGEFCTIKKRKSDSAPIARSQVQILENQDGRGKSHCAEKRRDDEIDGRPSCDDSSHQHAPYADECAGVEECGAGGGGGGDACGGGGDGGAGGGVAGWDQGGDYGFGDV</sequence>
<dbReference type="AlphaFoldDB" id="A0A6A5QWP5"/>
<dbReference type="Proteomes" id="UP000800096">
    <property type="component" value="Unassembled WGS sequence"/>
</dbReference>
<feature type="compositionally biased region" description="Basic and acidic residues" evidence="1">
    <location>
        <begin position="73"/>
        <end position="101"/>
    </location>
</feature>
<gene>
    <name evidence="2" type="ORF">BDU57DRAFT_569953</name>
</gene>
<dbReference type="EMBL" id="ML979133">
    <property type="protein sequence ID" value="KAF1919842.1"/>
    <property type="molecule type" value="Genomic_DNA"/>
</dbReference>
<evidence type="ECO:0000313" key="3">
    <source>
        <dbReference type="Proteomes" id="UP000800096"/>
    </source>
</evidence>
<accession>A0A6A5QWP5</accession>